<keyword evidence="2" id="KW-0812">Transmembrane</keyword>
<dbReference type="InterPro" id="IPR020471">
    <property type="entry name" value="AKR"/>
</dbReference>
<keyword evidence="2" id="KW-1133">Transmembrane helix</keyword>
<dbReference type="Pfam" id="PF00248">
    <property type="entry name" value="Aldo_ket_red"/>
    <property type="match status" value="1"/>
</dbReference>
<keyword evidence="5" id="KW-1185">Reference proteome</keyword>
<dbReference type="PROSITE" id="PS00798">
    <property type="entry name" value="ALDOKETO_REDUCTASE_1"/>
    <property type="match status" value="1"/>
</dbReference>
<feature type="domain" description="NADP-dependent oxidoreductase" evidence="3">
    <location>
        <begin position="112"/>
        <end position="349"/>
    </location>
</feature>
<name>A0A8H5LRW0_9AGAR</name>
<dbReference type="EMBL" id="JAACJM010000018">
    <property type="protein sequence ID" value="KAF5367760.1"/>
    <property type="molecule type" value="Genomic_DNA"/>
</dbReference>
<feature type="transmembrane region" description="Helical" evidence="2">
    <location>
        <begin position="43"/>
        <end position="65"/>
    </location>
</feature>
<evidence type="ECO:0000256" key="1">
    <source>
        <dbReference type="ARBA" id="ARBA00023002"/>
    </source>
</evidence>
<dbReference type="Gene3D" id="3.20.20.100">
    <property type="entry name" value="NADP-dependent oxidoreductase domain"/>
    <property type="match status" value="1"/>
</dbReference>
<dbReference type="FunFam" id="3.20.20.100:FF:000002">
    <property type="entry name" value="2,5-diketo-D-gluconic acid reductase A"/>
    <property type="match status" value="1"/>
</dbReference>
<dbReference type="PROSITE" id="PS00062">
    <property type="entry name" value="ALDOKETO_REDUCTASE_2"/>
    <property type="match status" value="1"/>
</dbReference>
<evidence type="ECO:0000259" key="3">
    <source>
        <dbReference type="Pfam" id="PF00248"/>
    </source>
</evidence>
<dbReference type="OrthoDB" id="416253at2759"/>
<sequence>MSMQYSATPTFDPTDSQKTVHVGYKNHSNRNTQTRVRRNRLKFLLLFVVLLSFSLIAIQSFHGAFKWTRFKLPGFGIGRECVYLPNDDSNAYGGLPSHYTLNSGDKIPSVALGVWKAGRGEVGQAVKTALERGYRHIDGAWIYGNELEVGHALKESKVPREEVWLTSKLWNTAHAPEDIEPALDDSLQKLGTNYLDLYLIHWPVAFSSGPEAYDADLTANPYPTWKKLEEMVEKGKVRNIGVSNFNIQRMKNLTANPLKILPAINQVEINYFLPQPKLVEWSKQSGILLEAYSPLGSDKRVKESLNAPVVKEISEELGITPAQVMISWHVQRGTIVLPKSVTPCRIVENWHG</sequence>
<dbReference type="Proteomes" id="UP000559256">
    <property type="component" value="Unassembled WGS sequence"/>
</dbReference>
<dbReference type="PANTHER" id="PTHR11732">
    <property type="entry name" value="ALDO/KETO REDUCTASE"/>
    <property type="match status" value="1"/>
</dbReference>
<keyword evidence="1" id="KW-0560">Oxidoreductase</keyword>
<dbReference type="CDD" id="cd19071">
    <property type="entry name" value="AKR_AKR1-5-like"/>
    <property type="match status" value="1"/>
</dbReference>
<reference evidence="4 5" key="1">
    <citation type="journal article" date="2020" name="ISME J.">
        <title>Uncovering the hidden diversity of litter-decomposition mechanisms in mushroom-forming fungi.</title>
        <authorList>
            <person name="Floudas D."/>
            <person name="Bentzer J."/>
            <person name="Ahren D."/>
            <person name="Johansson T."/>
            <person name="Persson P."/>
            <person name="Tunlid A."/>
        </authorList>
    </citation>
    <scope>NUCLEOTIDE SEQUENCE [LARGE SCALE GENOMIC DNA]</scope>
    <source>
        <strain evidence="4 5">CBS 291.85</strain>
    </source>
</reference>
<gene>
    <name evidence="4" type="ORF">D9758_009844</name>
</gene>
<evidence type="ECO:0000256" key="2">
    <source>
        <dbReference type="SAM" id="Phobius"/>
    </source>
</evidence>
<dbReference type="AlphaFoldDB" id="A0A8H5LRW0"/>
<organism evidence="4 5">
    <name type="scientific">Tetrapyrgos nigripes</name>
    <dbReference type="NCBI Taxonomy" id="182062"/>
    <lineage>
        <taxon>Eukaryota</taxon>
        <taxon>Fungi</taxon>
        <taxon>Dikarya</taxon>
        <taxon>Basidiomycota</taxon>
        <taxon>Agaricomycotina</taxon>
        <taxon>Agaricomycetes</taxon>
        <taxon>Agaricomycetidae</taxon>
        <taxon>Agaricales</taxon>
        <taxon>Marasmiineae</taxon>
        <taxon>Marasmiaceae</taxon>
        <taxon>Tetrapyrgos</taxon>
    </lineage>
</organism>
<evidence type="ECO:0000313" key="4">
    <source>
        <dbReference type="EMBL" id="KAF5367760.1"/>
    </source>
</evidence>
<evidence type="ECO:0000313" key="5">
    <source>
        <dbReference type="Proteomes" id="UP000559256"/>
    </source>
</evidence>
<comment type="caution">
    <text evidence="4">The sequence shown here is derived from an EMBL/GenBank/DDBJ whole genome shotgun (WGS) entry which is preliminary data.</text>
</comment>
<accession>A0A8H5LRW0</accession>
<dbReference type="InterPro" id="IPR036812">
    <property type="entry name" value="NAD(P)_OxRdtase_dom_sf"/>
</dbReference>
<protein>
    <recommendedName>
        <fullName evidence="3">NADP-dependent oxidoreductase domain-containing protein</fullName>
    </recommendedName>
</protein>
<proteinExistence type="predicted"/>
<dbReference type="GO" id="GO:0016616">
    <property type="term" value="F:oxidoreductase activity, acting on the CH-OH group of donors, NAD or NADP as acceptor"/>
    <property type="evidence" value="ECO:0007669"/>
    <property type="project" value="UniProtKB-ARBA"/>
</dbReference>
<dbReference type="PRINTS" id="PR00069">
    <property type="entry name" value="ALDKETRDTASE"/>
</dbReference>
<dbReference type="SUPFAM" id="SSF51430">
    <property type="entry name" value="NAD(P)-linked oxidoreductase"/>
    <property type="match status" value="1"/>
</dbReference>
<keyword evidence="2" id="KW-0472">Membrane</keyword>
<dbReference type="InterPro" id="IPR018170">
    <property type="entry name" value="Aldo/ket_reductase_CS"/>
</dbReference>
<dbReference type="InterPro" id="IPR023210">
    <property type="entry name" value="NADP_OxRdtase_dom"/>
</dbReference>